<name>A0A6J6IP38_9ZZZZ</name>
<dbReference type="AlphaFoldDB" id="A0A6J6IP38"/>
<protein>
    <submittedName>
        <fullName evidence="1">Unannotated protein</fullName>
    </submittedName>
</protein>
<gene>
    <name evidence="1" type="ORF">UFOPK1939_00949</name>
</gene>
<dbReference type="EMBL" id="CAEZVF010000156">
    <property type="protein sequence ID" value="CAB4626276.1"/>
    <property type="molecule type" value="Genomic_DNA"/>
</dbReference>
<reference evidence="1" key="1">
    <citation type="submission" date="2020-05" db="EMBL/GenBank/DDBJ databases">
        <authorList>
            <person name="Chiriac C."/>
            <person name="Salcher M."/>
            <person name="Ghai R."/>
            <person name="Kavagutti S V."/>
        </authorList>
    </citation>
    <scope>NUCLEOTIDE SEQUENCE</scope>
</reference>
<sequence length="106" mass="10920">MATIAWRIGVAMLDNGTEVRFSVNTSAIREPSLASKMVGCGNGAASRTFGSAVKDCDPSRAASAMPPATGSNIPAKITPQATATNINRPSTARGRSWGVCDACDFT</sequence>
<evidence type="ECO:0000313" key="1">
    <source>
        <dbReference type="EMBL" id="CAB4626276.1"/>
    </source>
</evidence>
<organism evidence="1">
    <name type="scientific">freshwater metagenome</name>
    <dbReference type="NCBI Taxonomy" id="449393"/>
    <lineage>
        <taxon>unclassified sequences</taxon>
        <taxon>metagenomes</taxon>
        <taxon>ecological metagenomes</taxon>
    </lineage>
</organism>
<accession>A0A6J6IP38</accession>
<proteinExistence type="predicted"/>